<comment type="caution">
    <text evidence="1">The sequence shown here is derived from an EMBL/GenBank/DDBJ whole genome shotgun (WGS) entry which is preliminary data.</text>
</comment>
<dbReference type="EMBL" id="BAAANN010000002">
    <property type="protein sequence ID" value="GAA1942747.1"/>
    <property type="molecule type" value="Genomic_DNA"/>
</dbReference>
<sequence>MSAKWEYATVPLLIHATKQILDQWGEDGWELVTVLPNPSGEQHVAYLKRSKD</sequence>
<proteinExistence type="predicted"/>
<dbReference type="Proteomes" id="UP001501116">
    <property type="component" value="Unassembled WGS sequence"/>
</dbReference>
<name>A0ABP5BEL1_9PSEU</name>
<evidence type="ECO:0000313" key="2">
    <source>
        <dbReference type="Proteomes" id="UP001501116"/>
    </source>
</evidence>
<protein>
    <submittedName>
        <fullName evidence="1">DUF4177 domain-containing protein</fullName>
    </submittedName>
</protein>
<gene>
    <name evidence="1" type="ORF">GCM10009754_07740</name>
</gene>
<dbReference type="RefSeq" id="WP_344413401.1">
    <property type="nucleotide sequence ID" value="NZ_BAAANN010000002.1"/>
</dbReference>
<accession>A0ABP5BEL1</accession>
<evidence type="ECO:0000313" key="1">
    <source>
        <dbReference type="EMBL" id="GAA1942747.1"/>
    </source>
</evidence>
<keyword evidence="2" id="KW-1185">Reference proteome</keyword>
<organism evidence="1 2">
    <name type="scientific">Amycolatopsis minnesotensis</name>
    <dbReference type="NCBI Taxonomy" id="337894"/>
    <lineage>
        <taxon>Bacteria</taxon>
        <taxon>Bacillati</taxon>
        <taxon>Actinomycetota</taxon>
        <taxon>Actinomycetes</taxon>
        <taxon>Pseudonocardiales</taxon>
        <taxon>Pseudonocardiaceae</taxon>
        <taxon>Amycolatopsis</taxon>
    </lineage>
</organism>
<reference evidence="2" key="1">
    <citation type="journal article" date="2019" name="Int. J. Syst. Evol. Microbiol.">
        <title>The Global Catalogue of Microorganisms (GCM) 10K type strain sequencing project: providing services to taxonomists for standard genome sequencing and annotation.</title>
        <authorList>
            <consortium name="The Broad Institute Genomics Platform"/>
            <consortium name="The Broad Institute Genome Sequencing Center for Infectious Disease"/>
            <person name="Wu L."/>
            <person name="Ma J."/>
        </authorList>
    </citation>
    <scope>NUCLEOTIDE SEQUENCE [LARGE SCALE GENOMIC DNA]</scope>
    <source>
        <strain evidence="2">JCM 14545</strain>
    </source>
</reference>